<evidence type="ECO:0000313" key="3">
    <source>
        <dbReference type="Proteomes" id="UP000006906"/>
    </source>
</evidence>
<feature type="compositionally biased region" description="Low complexity" evidence="1">
    <location>
        <begin position="74"/>
        <end position="92"/>
    </location>
</feature>
<feature type="region of interest" description="Disordered" evidence="1">
    <location>
        <begin position="351"/>
        <end position="438"/>
    </location>
</feature>
<gene>
    <name evidence="2" type="ORF">CHLRE_02g111800v5</name>
</gene>
<dbReference type="PaxDb" id="3055-EDP07386"/>
<dbReference type="ExpressionAtlas" id="A0A2K3E312">
    <property type="expression patterns" value="baseline"/>
</dbReference>
<organism evidence="2 3">
    <name type="scientific">Chlamydomonas reinhardtii</name>
    <name type="common">Chlamydomonas smithii</name>
    <dbReference type="NCBI Taxonomy" id="3055"/>
    <lineage>
        <taxon>Eukaryota</taxon>
        <taxon>Viridiplantae</taxon>
        <taxon>Chlorophyta</taxon>
        <taxon>core chlorophytes</taxon>
        <taxon>Chlorophyceae</taxon>
        <taxon>CS clade</taxon>
        <taxon>Chlamydomonadales</taxon>
        <taxon>Chlamydomonadaceae</taxon>
        <taxon>Chlamydomonas</taxon>
    </lineage>
</organism>
<reference evidence="2 3" key="1">
    <citation type="journal article" date="2007" name="Science">
        <title>The Chlamydomonas genome reveals the evolution of key animal and plant functions.</title>
        <authorList>
            <person name="Merchant S.S."/>
            <person name="Prochnik S.E."/>
            <person name="Vallon O."/>
            <person name="Harris E.H."/>
            <person name="Karpowicz S.J."/>
            <person name="Witman G.B."/>
            <person name="Terry A."/>
            <person name="Salamov A."/>
            <person name="Fritz-Laylin L.K."/>
            <person name="Marechal-Drouard L."/>
            <person name="Marshall W.F."/>
            <person name="Qu L.H."/>
            <person name="Nelson D.R."/>
            <person name="Sanderfoot A.A."/>
            <person name="Spalding M.H."/>
            <person name="Kapitonov V.V."/>
            <person name="Ren Q."/>
            <person name="Ferris P."/>
            <person name="Lindquist E."/>
            <person name="Shapiro H."/>
            <person name="Lucas S.M."/>
            <person name="Grimwood J."/>
            <person name="Schmutz J."/>
            <person name="Cardol P."/>
            <person name="Cerutti H."/>
            <person name="Chanfreau G."/>
            <person name="Chen C.L."/>
            <person name="Cognat V."/>
            <person name="Croft M.T."/>
            <person name="Dent R."/>
            <person name="Dutcher S."/>
            <person name="Fernandez E."/>
            <person name="Fukuzawa H."/>
            <person name="Gonzalez-Ballester D."/>
            <person name="Gonzalez-Halphen D."/>
            <person name="Hallmann A."/>
            <person name="Hanikenne M."/>
            <person name="Hippler M."/>
            <person name="Inwood W."/>
            <person name="Jabbari K."/>
            <person name="Kalanon M."/>
            <person name="Kuras R."/>
            <person name="Lefebvre P.A."/>
            <person name="Lemaire S.D."/>
            <person name="Lobanov A.V."/>
            <person name="Lohr M."/>
            <person name="Manuell A."/>
            <person name="Meier I."/>
            <person name="Mets L."/>
            <person name="Mittag M."/>
            <person name="Mittelmeier T."/>
            <person name="Moroney J.V."/>
            <person name="Moseley J."/>
            <person name="Napoli C."/>
            <person name="Nedelcu A.M."/>
            <person name="Niyogi K."/>
            <person name="Novoselov S.V."/>
            <person name="Paulsen I.T."/>
            <person name="Pazour G."/>
            <person name="Purton S."/>
            <person name="Ral J.P."/>
            <person name="Riano-Pachon D.M."/>
            <person name="Riekhof W."/>
            <person name="Rymarquis L."/>
            <person name="Schroda M."/>
            <person name="Stern D."/>
            <person name="Umen J."/>
            <person name="Willows R."/>
            <person name="Wilson N."/>
            <person name="Zimmer S.L."/>
            <person name="Allmer J."/>
            <person name="Balk J."/>
            <person name="Bisova K."/>
            <person name="Chen C.J."/>
            <person name="Elias M."/>
            <person name="Gendler K."/>
            <person name="Hauser C."/>
            <person name="Lamb M.R."/>
            <person name="Ledford H."/>
            <person name="Long J.C."/>
            <person name="Minagawa J."/>
            <person name="Page M.D."/>
            <person name="Pan J."/>
            <person name="Pootakham W."/>
            <person name="Roje S."/>
            <person name="Rose A."/>
            <person name="Stahlberg E."/>
            <person name="Terauchi A.M."/>
            <person name="Yang P."/>
            <person name="Ball S."/>
            <person name="Bowler C."/>
            <person name="Dieckmann C.L."/>
            <person name="Gladyshev V.N."/>
            <person name="Green P."/>
            <person name="Jorgensen R."/>
            <person name="Mayfield S."/>
            <person name="Mueller-Roeber B."/>
            <person name="Rajamani S."/>
            <person name="Sayre R.T."/>
            <person name="Brokstein P."/>
            <person name="Dubchak I."/>
            <person name="Goodstein D."/>
            <person name="Hornick L."/>
            <person name="Huang Y.W."/>
            <person name="Jhaveri J."/>
            <person name="Luo Y."/>
            <person name="Martinez D."/>
            <person name="Ngau W.C."/>
            <person name="Otillar B."/>
            <person name="Poliakov A."/>
            <person name="Porter A."/>
            <person name="Szajkowski L."/>
            <person name="Werner G."/>
            <person name="Zhou K."/>
            <person name="Grigoriev I.V."/>
            <person name="Rokhsar D.S."/>
            <person name="Grossman A.R."/>
        </authorList>
    </citation>
    <scope>NUCLEOTIDE SEQUENCE [LARGE SCALE GENOMIC DNA]</scope>
    <source>
        <strain evidence="3">CC-503</strain>
    </source>
</reference>
<accession>A0A2K3E312</accession>
<keyword evidence="3" id="KW-1185">Reference proteome</keyword>
<feature type="region of interest" description="Disordered" evidence="1">
    <location>
        <begin position="293"/>
        <end position="332"/>
    </location>
</feature>
<evidence type="ECO:0000256" key="1">
    <source>
        <dbReference type="SAM" id="MobiDB-lite"/>
    </source>
</evidence>
<dbReference type="Proteomes" id="UP000006906">
    <property type="component" value="Chromosome 2"/>
</dbReference>
<dbReference type="RefSeq" id="XP_042927532.1">
    <property type="nucleotide sequence ID" value="XM_043059898.1"/>
</dbReference>
<evidence type="ECO:0000313" key="2">
    <source>
        <dbReference type="EMBL" id="PNW87172.1"/>
    </source>
</evidence>
<dbReference type="OrthoDB" id="537519at2759"/>
<dbReference type="EMBL" id="CM008963">
    <property type="protein sequence ID" value="PNW87172.1"/>
    <property type="molecule type" value="Genomic_DNA"/>
</dbReference>
<proteinExistence type="predicted"/>
<feature type="compositionally biased region" description="Low complexity" evidence="1">
    <location>
        <begin position="298"/>
        <end position="331"/>
    </location>
</feature>
<dbReference type="AlphaFoldDB" id="A0A2K3E312"/>
<dbReference type="InParanoid" id="A0A2K3E312"/>
<dbReference type="GeneID" id="5725471"/>
<feature type="region of interest" description="Disordered" evidence="1">
    <location>
        <begin position="30"/>
        <end position="96"/>
    </location>
</feature>
<dbReference type="Gramene" id="PNW87172">
    <property type="protein sequence ID" value="PNW87172"/>
    <property type="gene ID" value="CHLRE_02g111800v5"/>
</dbReference>
<feature type="compositionally biased region" description="Low complexity" evidence="1">
    <location>
        <begin position="359"/>
        <end position="422"/>
    </location>
</feature>
<protein>
    <submittedName>
        <fullName evidence="2">Uncharacterized protein</fullName>
    </submittedName>
</protein>
<sequence length="438" mass="45549">MMSLRYQSACQYTVAGRGRRAVVPVRAVSEAPAGDTAVASTSAPAGQAFRNGTAPRRMQSAQGPARRSRGGSQGDQQQADVAGAARRGASRATSKERWPGVAFLDDDAGAAESSARALFRRHMASAEAAGNIVVRSLGRSGALGAVRFLTALRREGQAAEPPVDVRVRVLKQEPISGGFGAPLLMFVERVAAGADQLPEVTVPAANGSEPQQARVAPEGPLQASLLVSRASDPERLERALYSVVNGLQPGQFVAVNMVGSATLLLGLQSLVNARTSMGARGRDIYFVPTVTSQPLRQSSTPAPAAASSTPATDGEQPAAEVKAPAADAAAATSDPQMVEVVRLFVGVSRPAQPRRDAAARASAPAPAASEAAQPSPSVGSEQVPEAPAAQAQPQQVTVPLSELESLRSALSTMMQQQQQLEALLRDRQQRQQPQASQQ</sequence>
<dbReference type="KEGG" id="cre:CHLRE_02g111800v5"/>
<name>A0A2K3E312_CHLRE</name>